<feature type="region of interest" description="Disordered" evidence="1">
    <location>
        <begin position="1"/>
        <end position="31"/>
    </location>
</feature>
<accession>A0A7W3T3I2</accession>
<dbReference type="Pfam" id="PF05960">
    <property type="entry name" value="DUF885"/>
    <property type="match status" value="1"/>
</dbReference>
<dbReference type="PANTHER" id="PTHR33361:SF2">
    <property type="entry name" value="DUF885 DOMAIN-CONTAINING PROTEIN"/>
    <property type="match status" value="1"/>
</dbReference>
<comment type="caution">
    <text evidence="2">The sequence shown here is derived from an EMBL/GenBank/DDBJ whole genome shotgun (WGS) entry which is preliminary data.</text>
</comment>
<organism evidence="2 3">
    <name type="scientific">Streptomyces calidiresistens</name>
    <dbReference type="NCBI Taxonomy" id="1485586"/>
    <lineage>
        <taxon>Bacteria</taxon>
        <taxon>Bacillati</taxon>
        <taxon>Actinomycetota</taxon>
        <taxon>Actinomycetes</taxon>
        <taxon>Kitasatosporales</taxon>
        <taxon>Streptomycetaceae</taxon>
        <taxon>Streptomyces</taxon>
    </lineage>
</organism>
<protein>
    <submittedName>
        <fullName evidence="2">DUF885 family protein</fullName>
    </submittedName>
</protein>
<gene>
    <name evidence="2" type="ORF">FOE67_12435</name>
</gene>
<evidence type="ECO:0000313" key="2">
    <source>
        <dbReference type="EMBL" id="MBB0230295.1"/>
    </source>
</evidence>
<dbReference type="AlphaFoldDB" id="A0A7W3T3I2"/>
<dbReference type="InterPro" id="IPR010281">
    <property type="entry name" value="DUF885"/>
</dbReference>
<dbReference type="Proteomes" id="UP000530234">
    <property type="component" value="Unassembled WGS sequence"/>
</dbReference>
<dbReference type="PANTHER" id="PTHR33361">
    <property type="entry name" value="GLR0591 PROTEIN"/>
    <property type="match status" value="1"/>
</dbReference>
<name>A0A7W3T3I2_9ACTN</name>
<evidence type="ECO:0000256" key="1">
    <source>
        <dbReference type="SAM" id="MobiDB-lite"/>
    </source>
</evidence>
<sequence>MAPQNPTGTSATSTPSGLPGAPGTTGDAGTTPRLIADRYVETHADLDPAAALMMGIRPGSDLLPDFSPEGCEARAVAARDTLAELDALVPETAVADLPDVERRAARLLRERLGSDLDRHEAGEELAFVAPLMSPVQRVRMMLDLTPRGDTEEWAVLARRLRRMPACLEGYRQALTAGRERGLRAAPRQVEAVADQLADALDTRWYHSLVAEADTLPNGGAPAALRADLAEAADTAASAAAALRDHLREEYLPAVADVPDAVGEERYLLGARRWTGADLDLDDAYAYGWEEYRRLRSEMIEAAGAVLPGADPASAMDHLNRHGRAIEGVEEIRVWLQEFMDRTIAEVDGTHFDLPEPVRRVESMIAPPGSAAAPYYTAPSLDFSRPGRTWLPTMGETRFPLWSLVSTWYHEGVPGHHLQLAQWTHLADRLSRYQTGLGKISASTEGWALYAERLADELGLLTDPGDRLGYLSEQMLRAMRVIIDIGMHTGRRIPEGVPQPGPGGPELRAGDAWTPELAHAFVSAYSGMEAKYITSEITRYLGGPGQAISYKLGERAWLAGREAARAAHAARGAEFDLKAWHTAALALGSLGLDDLADELAVLP</sequence>
<proteinExistence type="predicted"/>
<keyword evidence="3" id="KW-1185">Reference proteome</keyword>
<dbReference type="RefSeq" id="WP_182663608.1">
    <property type="nucleotide sequence ID" value="NZ_VKHS01000255.1"/>
</dbReference>
<evidence type="ECO:0000313" key="3">
    <source>
        <dbReference type="Proteomes" id="UP000530234"/>
    </source>
</evidence>
<reference evidence="3" key="1">
    <citation type="submission" date="2019-10" db="EMBL/GenBank/DDBJ databases">
        <title>Streptomyces sp. nov., a novel actinobacterium isolated from alkaline environment.</title>
        <authorList>
            <person name="Golinska P."/>
        </authorList>
    </citation>
    <scope>NUCLEOTIDE SEQUENCE [LARGE SCALE GENOMIC DNA]</scope>
    <source>
        <strain evidence="3">DSM 42108</strain>
    </source>
</reference>
<dbReference type="EMBL" id="VKHS01000255">
    <property type="protein sequence ID" value="MBB0230295.1"/>
    <property type="molecule type" value="Genomic_DNA"/>
</dbReference>